<reference evidence="19" key="1">
    <citation type="submission" date="2023-03" db="EMBL/GenBank/DDBJ databases">
        <title>Mating type loci evolution in Malassezia.</title>
        <authorList>
            <person name="Coelho M.A."/>
        </authorList>
    </citation>
    <scope>NUCLEOTIDE SEQUENCE</scope>
    <source>
        <strain evidence="19">CBS 14135</strain>
    </source>
</reference>
<dbReference type="CDD" id="cd03086">
    <property type="entry name" value="PGM3"/>
    <property type="match status" value="1"/>
</dbReference>
<dbReference type="InterPro" id="IPR036900">
    <property type="entry name" value="A-D-PHexomutase_C_sf"/>
</dbReference>
<evidence type="ECO:0000256" key="1">
    <source>
        <dbReference type="ARBA" id="ARBA00000558"/>
    </source>
</evidence>
<comment type="pathway">
    <text evidence="2 11">Nucleotide-sugar biosynthesis; UDP-N-acetyl-alpha-D-glucosamine biosynthesis; N-acetyl-alpha-D-glucosamine 1-phosphate from alpha-D-glucosamine 6-phosphate (route I): step 2/2.</text>
</comment>
<dbReference type="PROSITE" id="PS00710">
    <property type="entry name" value="PGM_PMM"/>
    <property type="match status" value="1"/>
</dbReference>
<dbReference type="InterPro" id="IPR049023">
    <property type="entry name" value="AMG1_II"/>
</dbReference>
<dbReference type="GO" id="GO:0005975">
    <property type="term" value="P:carbohydrate metabolic process"/>
    <property type="evidence" value="ECO:0007669"/>
    <property type="project" value="InterPro"/>
</dbReference>
<evidence type="ECO:0000256" key="5">
    <source>
        <dbReference type="ARBA" id="ARBA00022553"/>
    </source>
</evidence>
<evidence type="ECO:0000313" key="19">
    <source>
        <dbReference type="EMBL" id="WFC93547.1"/>
    </source>
</evidence>
<dbReference type="FunFam" id="3.30.310.50:FF:000003">
    <property type="entry name" value="Phosphoacetylglucosamine mutase"/>
    <property type="match status" value="1"/>
</dbReference>
<evidence type="ECO:0000256" key="11">
    <source>
        <dbReference type="PIRNR" id="PIRNR016408"/>
    </source>
</evidence>
<evidence type="ECO:0000256" key="7">
    <source>
        <dbReference type="ARBA" id="ARBA00022842"/>
    </source>
</evidence>
<dbReference type="PANTHER" id="PTHR45955">
    <property type="entry name" value="PHOSPHOACETYLGLUCOSAMINE MUTASE"/>
    <property type="match status" value="1"/>
</dbReference>
<comment type="similarity">
    <text evidence="3 11">Belongs to the phosphohexose mutase family.</text>
</comment>
<gene>
    <name evidence="19" type="ORF">MBRA1_000167</name>
</gene>
<feature type="binding site" evidence="14">
    <location>
        <position position="286"/>
    </location>
    <ligand>
        <name>Mg(2+)</name>
        <dbReference type="ChEBI" id="CHEBI:18420"/>
    </ligand>
</feature>
<evidence type="ECO:0000259" key="16">
    <source>
        <dbReference type="Pfam" id="PF02878"/>
    </source>
</evidence>
<dbReference type="Pfam" id="PF00408">
    <property type="entry name" value="PGM_PMM_IV"/>
    <property type="match status" value="1"/>
</dbReference>
<dbReference type="SUPFAM" id="SSF55957">
    <property type="entry name" value="Phosphoglucomutase, C-terminal domain"/>
    <property type="match status" value="1"/>
</dbReference>
<keyword evidence="7 11" id="KW-0460">Magnesium</keyword>
<keyword evidence="5" id="KW-0597">Phosphoprotein</keyword>
<dbReference type="AlphaFoldDB" id="A0AAF0DQI5"/>
<proteinExistence type="inferred from homology"/>
<dbReference type="Proteomes" id="UP001216638">
    <property type="component" value="Chromosome 1"/>
</dbReference>
<dbReference type="SUPFAM" id="SSF53738">
    <property type="entry name" value="Phosphoglucomutase, first 3 domains"/>
    <property type="match status" value="3"/>
</dbReference>
<dbReference type="FunFam" id="3.40.120.10:FF:000038">
    <property type="entry name" value="Phosphoacetylglucosamine mutase"/>
    <property type="match status" value="1"/>
</dbReference>
<comment type="catalytic activity">
    <reaction evidence="1 11">
        <text>N-acetyl-alpha-D-glucosamine 1-phosphate = N-acetyl-D-glucosamine 6-phosphate</text>
        <dbReference type="Rhea" id="RHEA:23804"/>
        <dbReference type="ChEBI" id="CHEBI:57513"/>
        <dbReference type="ChEBI" id="CHEBI:57776"/>
        <dbReference type="EC" id="5.4.2.3"/>
    </reaction>
</comment>
<evidence type="ECO:0000259" key="15">
    <source>
        <dbReference type="Pfam" id="PF00408"/>
    </source>
</evidence>
<dbReference type="EMBL" id="CP119951">
    <property type="protein sequence ID" value="WFC93547.1"/>
    <property type="molecule type" value="Genomic_DNA"/>
</dbReference>
<evidence type="ECO:0000256" key="8">
    <source>
        <dbReference type="ARBA" id="ARBA00023235"/>
    </source>
</evidence>
<feature type="binding site" evidence="14">
    <location>
        <position position="288"/>
    </location>
    <ligand>
        <name>Mg(2+)</name>
        <dbReference type="ChEBI" id="CHEBI:18420"/>
    </ligand>
</feature>
<keyword evidence="6 11" id="KW-0479">Metal-binding</keyword>
<sequence length="541" mass="58082">MDSHRQSVIVQASAAHHKPEARLVYGTAGFRTKATLLDSTCFRIGLIGALRSMALGGQVVGLMVTASHNPEPDNGVKMVDPHGEMLEAAWEPVCTDVANARTPDELLAALNAIVQRFHISLDVRPRVVYGWDTRPSSPALVGAIVDGLQALNAEMIEGGLLTTPQLHYLVLAHNTANTQDSYGKPTETGYYEKLAAAFLAATDGLPAPPPLVVDCANGVGARALQGLTKHLPEARLPLVLLRSDTETQGRLNNGCGADFVKTQQRLPDGYANEERVRPNELMCSLDGDADRIVFYYLTGPASDVANFHLLDGDKIASLAADYLSELVAKAQLDIKLGCVQTAYANGASTAYLEQRVPVSCTPTGVKHLHHEAAKYAIGVYFEANGHGTVLFSPEARAAMARAQPTSDEAKDALMRLRNLAELINQTVGDAISDMLMVLAILAARRWGPKEWDAAYTDLPNKLLKVQVPDRTVFKTTDAERKLTSPAGLQAQIDALVAQFPQGRSFVRPSGTEDCVRVYAEAASAEDTEKLATGVAALVEKA</sequence>
<evidence type="ECO:0000259" key="17">
    <source>
        <dbReference type="Pfam" id="PF21404"/>
    </source>
</evidence>
<dbReference type="InterPro" id="IPR016055">
    <property type="entry name" value="A-D-PHexomutase_a/b/a-I/II/III"/>
</dbReference>
<feature type="domain" description="Alpha-D-phosphohexomutase alpha/beta/alpha" evidence="16">
    <location>
        <begin position="102"/>
        <end position="175"/>
    </location>
</feature>
<evidence type="ECO:0000256" key="14">
    <source>
        <dbReference type="PIRSR" id="PIRSR016408-3"/>
    </source>
</evidence>
<evidence type="ECO:0000256" key="12">
    <source>
        <dbReference type="PIRSR" id="PIRSR016408-1"/>
    </source>
</evidence>
<dbReference type="InterPro" id="IPR016657">
    <property type="entry name" value="PAGM"/>
</dbReference>
<feature type="domain" description="Phosphoacetylglucosamine mutase AMG1" evidence="18">
    <location>
        <begin position="207"/>
        <end position="293"/>
    </location>
</feature>
<keyword evidence="20" id="KW-1185">Reference proteome</keyword>
<evidence type="ECO:0000256" key="10">
    <source>
        <dbReference type="ARBA" id="ARBA00032065"/>
    </source>
</evidence>
<evidence type="ECO:0000256" key="6">
    <source>
        <dbReference type="ARBA" id="ARBA00022723"/>
    </source>
</evidence>
<feature type="binding site" description="via phosphate group" evidence="14">
    <location>
        <position position="67"/>
    </location>
    <ligand>
        <name>Mg(2+)</name>
        <dbReference type="ChEBI" id="CHEBI:18420"/>
    </ligand>
</feature>
<dbReference type="GO" id="GO:0004610">
    <property type="term" value="F:phosphoacetylglucosamine mutase activity"/>
    <property type="evidence" value="ECO:0007669"/>
    <property type="project" value="UniProtKB-UniRule"/>
</dbReference>
<feature type="binding site" evidence="13">
    <location>
        <position position="516"/>
    </location>
    <ligand>
        <name>substrate</name>
    </ligand>
</feature>
<organism evidence="19 20">
    <name type="scientific">Malassezia brasiliensis</name>
    <dbReference type="NCBI Taxonomy" id="1821822"/>
    <lineage>
        <taxon>Eukaryota</taxon>
        <taxon>Fungi</taxon>
        <taxon>Dikarya</taxon>
        <taxon>Basidiomycota</taxon>
        <taxon>Ustilaginomycotina</taxon>
        <taxon>Malasseziomycetes</taxon>
        <taxon>Malasseziales</taxon>
        <taxon>Malasseziaceae</taxon>
        <taxon>Malassezia</taxon>
    </lineage>
</organism>
<dbReference type="PIRSF" id="PIRSF016408">
    <property type="entry name" value="PAGM"/>
    <property type="match status" value="1"/>
</dbReference>
<dbReference type="InterPro" id="IPR005844">
    <property type="entry name" value="A-D-PHexomutase_a/b/a-I"/>
</dbReference>
<dbReference type="InterPro" id="IPR049022">
    <property type="entry name" value="AMG1_III"/>
</dbReference>
<dbReference type="InterPro" id="IPR016066">
    <property type="entry name" value="A-D-PHexomutase_CS"/>
</dbReference>
<evidence type="ECO:0000259" key="18">
    <source>
        <dbReference type="Pfam" id="PF21405"/>
    </source>
</evidence>
<protein>
    <recommendedName>
        <fullName evidence="4 11">Phosphoacetylglucosamine mutase</fullName>
        <shortName evidence="11">PAGM</shortName>
        <ecNumber evidence="4 11">5.4.2.3</ecNumber>
    </recommendedName>
    <alternativeName>
        <fullName evidence="10 11">Acetylglucosamine phosphomutase</fullName>
    </alternativeName>
    <alternativeName>
        <fullName evidence="9 11">N-acetylglucosamine-phosphate mutase</fullName>
    </alternativeName>
</protein>
<evidence type="ECO:0000256" key="13">
    <source>
        <dbReference type="PIRSR" id="PIRSR016408-2"/>
    </source>
</evidence>
<dbReference type="GO" id="GO:0006048">
    <property type="term" value="P:UDP-N-acetylglucosamine biosynthetic process"/>
    <property type="evidence" value="ECO:0007669"/>
    <property type="project" value="UniProtKB-UniRule"/>
</dbReference>
<dbReference type="Pfam" id="PF21404">
    <property type="entry name" value="AMG1_III"/>
    <property type="match status" value="1"/>
</dbReference>
<evidence type="ECO:0000256" key="2">
    <source>
        <dbReference type="ARBA" id="ARBA00004865"/>
    </source>
</evidence>
<feature type="binding site" evidence="13">
    <location>
        <begin position="382"/>
        <end position="384"/>
    </location>
    <ligand>
        <name>substrate</name>
    </ligand>
</feature>
<dbReference type="Pfam" id="PF02878">
    <property type="entry name" value="PGM_PMM_I"/>
    <property type="match status" value="2"/>
</dbReference>
<feature type="domain" description="Phosphoacetylglucosamine mutase AMG1" evidence="17">
    <location>
        <begin position="311"/>
        <end position="446"/>
    </location>
</feature>
<comment type="function">
    <text evidence="11">Catalyzes the conversion of GlcNAc-6-P into GlcNAc-1-P during the synthesis of uridine diphosphate/UDP-GlcNAc, which is a biosynthetic precursor of chitin and also supplies the amino sugars for N-linked oligosaccharides of glycoproteins.</text>
</comment>
<dbReference type="Gene3D" id="3.30.310.50">
    <property type="entry name" value="Alpha-D-phosphohexomutase, C-terminal domain"/>
    <property type="match status" value="1"/>
</dbReference>
<evidence type="ECO:0000313" key="20">
    <source>
        <dbReference type="Proteomes" id="UP001216638"/>
    </source>
</evidence>
<keyword evidence="8 11" id="KW-0413">Isomerase</keyword>
<dbReference type="GO" id="GO:0000287">
    <property type="term" value="F:magnesium ion binding"/>
    <property type="evidence" value="ECO:0007669"/>
    <property type="project" value="InterPro"/>
</dbReference>
<feature type="active site" description="Phosphoserine intermediate" evidence="12">
    <location>
        <position position="67"/>
    </location>
</feature>
<dbReference type="InterPro" id="IPR005843">
    <property type="entry name" value="A-D-PHexomutase_C"/>
</dbReference>
<dbReference type="EC" id="5.4.2.3" evidence="4 11"/>
<dbReference type="Gene3D" id="3.40.120.10">
    <property type="entry name" value="Alpha-D-Glucose-1,6-Bisphosphate, subunit A, domain 3"/>
    <property type="match status" value="2"/>
</dbReference>
<feature type="domain" description="Alpha-D-phosphohexomutase C-terminal" evidence="15">
    <location>
        <begin position="463"/>
        <end position="535"/>
    </location>
</feature>
<dbReference type="PANTHER" id="PTHR45955:SF1">
    <property type="entry name" value="PHOSPHOACETYLGLUCOSAMINE MUTASE"/>
    <property type="match status" value="1"/>
</dbReference>
<comment type="cofactor">
    <cofactor evidence="11 14">
        <name>Mg(2+)</name>
        <dbReference type="ChEBI" id="CHEBI:18420"/>
    </cofactor>
    <text evidence="11 14">Binds 1 Mg(2+) ion per subunit.</text>
</comment>
<feature type="binding site" evidence="13">
    <location>
        <begin position="507"/>
        <end position="511"/>
    </location>
    <ligand>
        <name>substrate</name>
    </ligand>
</feature>
<name>A0AAF0DQI5_9BASI</name>
<evidence type="ECO:0000256" key="9">
    <source>
        <dbReference type="ARBA" id="ARBA00031926"/>
    </source>
</evidence>
<evidence type="ECO:0000256" key="3">
    <source>
        <dbReference type="ARBA" id="ARBA00010231"/>
    </source>
</evidence>
<feature type="binding site" evidence="14">
    <location>
        <position position="290"/>
    </location>
    <ligand>
        <name>Mg(2+)</name>
        <dbReference type="ChEBI" id="CHEBI:18420"/>
    </ligand>
</feature>
<accession>A0AAF0DQI5</accession>
<feature type="domain" description="Alpha-D-phosphohexomutase alpha/beta/alpha" evidence="16">
    <location>
        <begin position="60"/>
        <end position="88"/>
    </location>
</feature>
<dbReference type="Pfam" id="PF21405">
    <property type="entry name" value="AMG1_II"/>
    <property type="match status" value="1"/>
</dbReference>
<evidence type="ECO:0000256" key="4">
    <source>
        <dbReference type="ARBA" id="ARBA00012731"/>
    </source>
</evidence>